<evidence type="ECO:0000256" key="7">
    <source>
        <dbReference type="ARBA" id="ARBA00023136"/>
    </source>
</evidence>
<comment type="subcellular location">
    <subcellularLocation>
        <location evidence="1">Cell membrane</location>
        <topology evidence="1">Multi-pass membrane protein</topology>
    </subcellularLocation>
</comment>
<evidence type="ECO:0000259" key="13">
    <source>
        <dbReference type="PROSITE" id="PS50227"/>
    </source>
</evidence>
<evidence type="ECO:0000256" key="3">
    <source>
        <dbReference type="ARBA" id="ARBA00022475"/>
    </source>
</evidence>
<keyword evidence="5 12" id="KW-1133">Transmembrane helix</keyword>
<keyword evidence="7 12" id="KW-0472">Membrane</keyword>
<dbReference type="InterPro" id="IPR017981">
    <property type="entry name" value="GPCR_2-like_7TM"/>
</dbReference>
<feature type="transmembrane region" description="Helical" evidence="12">
    <location>
        <begin position="360"/>
        <end position="389"/>
    </location>
</feature>
<dbReference type="Gene3D" id="4.10.1240.10">
    <property type="entry name" value="GPCR, family 2, extracellular hormone receptor domain"/>
    <property type="match status" value="1"/>
</dbReference>
<comment type="similarity">
    <text evidence="2">Belongs to the G-protein coupled receptor 2 family.</text>
</comment>
<dbReference type="PROSITE" id="PS00649">
    <property type="entry name" value="G_PROTEIN_RECEP_F2_1"/>
    <property type="match status" value="1"/>
</dbReference>
<evidence type="ECO:0000256" key="2">
    <source>
        <dbReference type="ARBA" id="ARBA00005314"/>
    </source>
</evidence>
<evidence type="ECO:0000256" key="4">
    <source>
        <dbReference type="ARBA" id="ARBA00022692"/>
    </source>
</evidence>
<evidence type="ECO:0000256" key="11">
    <source>
        <dbReference type="SAM" id="MobiDB-lite"/>
    </source>
</evidence>
<feature type="compositionally biased region" description="Polar residues" evidence="11">
    <location>
        <begin position="498"/>
        <end position="509"/>
    </location>
</feature>
<feature type="transmembrane region" description="Helical" evidence="12">
    <location>
        <begin position="410"/>
        <end position="430"/>
    </location>
</feature>
<dbReference type="InterPro" id="IPR000832">
    <property type="entry name" value="GPCR_2_secretin-like"/>
</dbReference>
<dbReference type="Pfam" id="PF02793">
    <property type="entry name" value="HRM"/>
    <property type="match status" value="1"/>
</dbReference>
<dbReference type="PRINTS" id="PR00249">
    <property type="entry name" value="GPCRSECRETIN"/>
</dbReference>
<comment type="caution">
    <text evidence="15">The sequence shown here is derived from an EMBL/GenBank/DDBJ whole genome shotgun (WGS) entry which is preliminary data.</text>
</comment>
<evidence type="ECO:0000259" key="14">
    <source>
        <dbReference type="PROSITE" id="PS50261"/>
    </source>
</evidence>
<protein>
    <submittedName>
        <fullName evidence="15">G-protein coupled receptor</fullName>
    </submittedName>
</protein>
<dbReference type="OrthoDB" id="16753at2759"/>
<evidence type="ECO:0000256" key="6">
    <source>
        <dbReference type="ARBA" id="ARBA00023040"/>
    </source>
</evidence>
<feature type="transmembrane region" description="Helical" evidence="12">
    <location>
        <begin position="436"/>
        <end position="456"/>
    </location>
</feature>
<feature type="domain" description="G-protein coupled receptors family 2 profile 1" evidence="13">
    <location>
        <begin position="111"/>
        <end position="202"/>
    </location>
</feature>
<reference evidence="15 16" key="1">
    <citation type="submission" date="2014-11" db="EMBL/GenBank/DDBJ databases">
        <title>Genetic blueprint of the zoonotic pathogen Toxocara canis.</title>
        <authorList>
            <person name="Zhu X.-Q."/>
            <person name="Korhonen P.K."/>
            <person name="Cai H."/>
            <person name="Young N.D."/>
            <person name="Nejsum P."/>
            <person name="von Samson-Himmelstjerna G."/>
            <person name="Boag P.R."/>
            <person name="Tan P."/>
            <person name="Li Q."/>
            <person name="Min J."/>
            <person name="Yang Y."/>
            <person name="Wang X."/>
            <person name="Fang X."/>
            <person name="Hall R.S."/>
            <person name="Hofmann A."/>
            <person name="Sternberg P.W."/>
            <person name="Jex A.R."/>
            <person name="Gasser R.B."/>
        </authorList>
    </citation>
    <scope>NUCLEOTIDE SEQUENCE [LARGE SCALE GENOMIC DNA]</scope>
    <source>
        <strain evidence="15">PN_DK_2014</strain>
    </source>
</reference>
<feature type="transmembrane region" description="Helical" evidence="12">
    <location>
        <begin position="247"/>
        <end position="267"/>
    </location>
</feature>
<evidence type="ECO:0000256" key="1">
    <source>
        <dbReference type="ARBA" id="ARBA00004651"/>
    </source>
</evidence>
<dbReference type="PANTHER" id="PTHR45620:SF42">
    <property type="entry name" value="G-PROTEIN COUPLED RECEPTOR SEB-2"/>
    <property type="match status" value="1"/>
</dbReference>
<dbReference type="Proteomes" id="UP000031036">
    <property type="component" value="Unassembled WGS sequence"/>
</dbReference>
<dbReference type="PROSITE" id="PS00650">
    <property type="entry name" value="G_PROTEIN_RECEP_F2_2"/>
    <property type="match status" value="1"/>
</dbReference>
<dbReference type="SUPFAM" id="SSF111418">
    <property type="entry name" value="Hormone receptor domain"/>
    <property type="match status" value="1"/>
</dbReference>
<evidence type="ECO:0000313" key="15">
    <source>
        <dbReference type="EMBL" id="KHN82824.1"/>
    </source>
</evidence>
<keyword evidence="9" id="KW-0325">Glycoprotein</keyword>
<feature type="transmembrane region" description="Helical" evidence="12">
    <location>
        <begin position="208"/>
        <end position="235"/>
    </location>
</feature>
<keyword evidence="8 15" id="KW-0675">Receptor</keyword>
<evidence type="ECO:0000256" key="8">
    <source>
        <dbReference type="ARBA" id="ARBA00023170"/>
    </source>
</evidence>
<dbReference type="PROSITE" id="PS50261">
    <property type="entry name" value="G_PROTEIN_RECEP_F2_4"/>
    <property type="match status" value="1"/>
</dbReference>
<dbReference type="STRING" id="6265.A0A0B2VN99"/>
<keyword evidence="4 12" id="KW-0812">Transmembrane</keyword>
<dbReference type="EMBL" id="JPKZ01001301">
    <property type="protein sequence ID" value="KHN82824.1"/>
    <property type="molecule type" value="Genomic_DNA"/>
</dbReference>
<keyword evidence="10" id="KW-0807">Transducer</keyword>
<name>A0A0B2VN99_TOXCA</name>
<sequence>MNTCRLAGESLTPAAFRSLACAQCLFYIYFVSPPYSNSYVFSLCPSGLLICDRHQPQQYCNCSQYSKVFNIGEFSINSSMHRPLDEVDVTPALPREFSFITRQCCNAAAHCCDSVLSKDDPNEVQGTSCPATWDGWQCFRRTAPGPLVAECPNYIFGDKIRSEMTEGNLATKLCNPDGNWFMVDRPVGKAEWTDYSGCLKQRRPLAKLLAGIFSFSLSVLALIPAITIFSLYRSLRSQPMFRIHRQLLLSFLLSALSYLFNCVFFVIDGAAGELLYLTNHVSCRLLFTVQLRYLRLATSTWMFAEGVYLYRLLVDAFAEPESLRRYFIACWGFPALATATYSGCRQLFDNEMCWVSPSELFWIEWIIMGPCLLALCGNLFLMSIILYILVKKLRYNPHMEPVQYRKGVRAVFMLVPVFGLHFLFTIYRMPSYAHQIINLSLDGIQGFVVSVILCYANGRVHECIRKTTAQRADERRLSKFSCQTKERFRKKRHDENRQTGNDSPNTAFLQPSPAL</sequence>
<evidence type="ECO:0000313" key="16">
    <source>
        <dbReference type="Proteomes" id="UP000031036"/>
    </source>
</evidence>
<dbReference type="PANTHER" id="PTHR45620">
    <property type="entry name" value="PDF RECEPTOR-LIKE PROTEIN-RELATED"/>
    <property type="match status" value="1"/>
</dbReference>
<dbReference type="PROSITE" id="PS50227">
    <property type="entry name" value="G_PROTEIN_RECEP_F2_3"/>
    <property type="match status" value="1"/>
</dbReference>
<keyword evidence="6" id="KW-0297">G-protein coupled receptor</keyword>
<evidence type="ECO:0000256" key="5">
    <source>
        <dbReference type="ARBA" id="ARBA00022989"/>
    </source>
</evidence>
<dbReference type="AlphaFoldDB" id="A0A0B2VN99"/>
<dbReference type="GO" id="GO:0007166">
    <property type="term" value="P:cell surface receptor signaling pathway"/>
    <property type="evidence" value="ECO:0007669"/>
    <property type="project" value="InterPro"/>
</dbReference>
<feature type="domain" description="G-protein coupled receptors family 2 profile 2" evidence="14">
    <location>
        <begin position="207"/>
        <end position="457"/>
    </location>
</feature>
<keyword evidence="3" id="KW-1003">Cell membrane</keyword>
<dbReference type="InterPro" id="IPR017983">
    <property type="entry name" value="GPCR_2_secretin-like_CS"/>
</dbReference>
<dbReference type="InterPro" id="IPR050332">
    <property type="entry name" value="GPCR_2"/>
</dbReference>
<proteinExistence type="inferred from homology"/>
<dbReference type="InterPro" id="IPR001879">
    <property type="entry name" value="GPCR_2_extracellular_dom"/>
</dbReference>
<keyword evidence="16" id="KW-1185">Reference proteome</keyword>
<accession>A0A0B2VN99</accession>
<dbReference type="SUPFAM" id="SSF81321">
    <property type="entry name" value="Family A G protein-coupled receptor-like"/>
    <property type="match status" value="1"/>
</dbReference>
<evidence type="ECO:0000256" key="9">
    <source>
        <dbReference type="ARBA" id="ARBA00023180"/>
    </source>
</evidence>
<evidence type="ECO:0000256" key="10">
    <source>
        <dbReference type="ARBA" id="ARBA00023224"/>
    </source>
</evidence>
<dbReference type="Pfam" id="PF00002">
    <property type="entry name" value="7tm_2"/>
    <property type="match status" value="1"/>
</dbReference>
<gene>
    <name evidence="15" type="primary">ZK643.3</name>
    <name evidence="15" type="ORF">Tcan_03807</name>
</gene>
<dbReference type="GO" id="GO:0007188">
    <property type="term" value="P:adenylate cyclase-modulating G protein-coupled receptor signaling pathway"/>
    <property type="evidence" value="ECO:0007669"/>
    <property type="project" value="TreeGrafter"/>
</dbReference>
<dbReference type="OMA" id="ATWDGWQ"/>
<dbReference type="SMART" id="SM00008">
    <property type="entry name" value="HormR"/>
    <property type="match status" value="1"/>
</dbReference>
<feature type="region of interest" description="Disordered" evidence="11">
    <location>
        <begin position="486"/>
        <end position="515"/>
    </location>
</feature>
<evidence type="ECO:0000256" key="12">
    <source>
        <dbReference type="SAM" id="Phobius"/>
    </source>
</evidence>
<dbReference type="GO" id="GO:0008528">
    <property type="term" value="F:G protein-coupled peptide receptor activity"/>
    <property type="evidence" value="ECO:0007669"/>
    <property type="project" value="TreeGrafter"/>
</dbReference>
<dbReference type="InterPro" id="IPR036445">
    <property type="entry name" value="GPCR_2_extracell_dom_sf"/>
</dbReference>
<dbReference type="GO" id="GO:0005886">
    <property type="term" value="C:plasma membrane"/>
    <property type="evidence" value="ECO:0007669"/>
    <property type="project" value="UniProtKB-SubCell"/>
</dbReference>
<dbReference type="Gene3D" id="1.20.1070.10">
    <property type="entry name" value="Rhodopsin 7-helix transmembrane proteins"/>
    <property type="match status" value="1"/>
</dbReference>
<organism evidence="15 16">
    <name type="scientific">Toxocara canis</name>
    <name type="common">Canine roundworm</name>
    <dbReference type="NCBI Taxonomy" id="6265"/>
    <lineage>
        <taxon>Eukaryota</taxon>
        <taxon>Metazoa</taxon>
        <taxon>Ecdysozoa</taxon>
        <taxon>Nematoda</taxon>
        <taxon>Chromadorea</taxon>
        <taxon>Rhabditida</taxon>
        <taxon>Spirurina</taxon>
        <taxon>Ascaridomorpha</taxon>
        <taxon>Ascaridoidea</taxon>
        <taxon>Toxocaridae</taxon>
        <taxon>Toxocara</taxon>
    </lineage>
</organism>